<evidence type="ECO:0000256" key="1">
    <source>
        <dbReference type="SAM" id="SignalP"/>
    </source>
</evidence>
<proteinExistence type="predicted"/>
<dbReference type="RefSeq" id="WP_200465516.1">
    <property type="nucleotide sequence ID" value="NZ_JAENRR010000030.1"/>
</dbReference>
<dbReference type="Proteomes" id="UP000605676">
    <property type="component" value="Unassembled WGS sequence"/>
</dbReference>
<dbReference type="InterPro" id="IPR021862">
    <property type="entry name" value="DUF3472"/>
</dbReference>
<feature type="signal peptide" evidence="1">
    <location>
        <begin position="1"/>
        <end position="22"/>
    </location>
</feature>
<keyword evidence="4" id="KW-1185">Reference proteome</keyword>
<dbReference type="PROSITE" id="PS51257">
    <property type="entry name" value="PROKAR_LIPOPROTEIN"/>
    <property type="match status" value="1"/>
</dbReference>
<dbReference type="EMBL" id="JAENRR010000030">
    <property type="protein sequence ID" value="MBK3518289.1"/>
    <property type="molecule type" value="Genomic_DNA"/>
</dbReference>
<gene>
    <name evidence="3" type="ORF">JIV24_13170</name>
</gene>
<organism evidence="3 4">
    <name type="scientific">Carboxylicivirga marina</name>
    <dbReference type="NCBI Taxonomy" id="2800988"/>
    <lineage>
        <taxon>Bacteria</taxon>
        <taxon>Pseudomonadati</taxon>
        <taxon>Bacteroidota</taxon>
        <taxon>Bacteroidia</taxon>
        <taxon>Marinilabiliales</taxon>
        <taxon>Marinilabiliaceae</taxon>
        <taxon>Carboxylicivirga</taxon>
    </lineage>
</organism>
<dbReference type="Pfam" id="PF11958">
    <property type="entry name" value="DUF3472"/>
    <property type="match status" value="1"/>
</dbReference>
<name>A0ABS1HKT6_9BACT</name>
<sequence length="429" mass="49341">MAKVYSIIFTLVIILSSCTINSSVNYTTSVPLAGNAWMNGDEAVPKRTRFGKEGILNWTEQDKVVRIYFRTEHSGKIYLGLRAKVKDGKSEIKLSFKGKDQVFIIKDTTWQNINAGVFNIEKPGYHVVELHGMKKTGDSYGQFKDLLIGGEACINSVYYVKDSFYWGRRGPSVHLNYQLPEEAGNIEYFYNEITVPEGEDVLGSYFMANGFAQGYFGIQVNSPSERRILFSVWSPYKTDNPKEIPEDQRISMLKKGERVHTGKFGNEGSGGQSYLKYNWKACVKYRFLLKASPSVNNSTDYTAWFFDPEVKDWQLIASFRRPKTSTYIKRPHSFLENFMTQMGNTSRMAYYGNQWVCNTEGKWYKLTKAKFTADATARKDARLDYAGGVHEGKFFMKNCGFFSERVAFDQYFEREQQGKQPEIDFRNLK</sequence>
<feature type="chain" id="PRO_5047134510" evidence="1">
    <location>
        <begin position="23"/>
        <end position="429"/>
    </location>
</feature>
<reference evidence="3 4" key="1">
    <citation type="submission" date="2021-01" db="EMBL/GenBank/DDBJ databases">
        <title>Carboxyliciviraga sp.nov., isolated from coastal sediments.</title>
        <authorList>
            <person name="Lu D."/>
            <person name="Zhang T."/>
        </authorList>
    </citation>
    <scope>NUCLEOTIDE SEQUENCE [LARGE SCALE GENOMIC DNA]</scope>
    <source>
        <strain evidence="3 4">N1Y132</strain>
    </source>
</reference>
<evidence type="ECO:0000259" key="2">
    <source>
        <dbReference type="Pfam" id="PF16871"/>
    </source>
</evidence>
<keyword evidence="1" id="KW-0732">Signal</keyword>
<accession>A0ABS1HKT6</accession>
<dbReference type="InterPro" id="IPR031712">
    <property type="entry name" value="DUF5077"/>
</dbReference>
<dbReference type="Pfam" id="PF16871">
    <property type="entry name" value="DUF5077"/>
    <property type="match status" value="1"/>
</dbReference>
<comment type="caution">
    <text evidence="3">The sequence shown here is derived from an EMBL/GenBank/DDBJ whole genome shotgun (WGS) entry which is preliminary data.</text>
</comment>
<evidence type="ECO:0000313" key="3">
    <source>
        <dbReference type="EMBL" id="MBK3518289.1"/>
    </source>
</evidence>
<protein>
    <submittedName>
        <fullName evidence="3">DUF3472 domain-containing protein</fullName>
    </submittedName>
</protein>
<evidence type="ECO:0000313" key="4">
    <source>
        <dbReference type="Proteomes" id="UP000605676"/>
    </source>
</evidence>
<feature type="domain" description="DUF5077" evidence="2">
    <location>
        <begin position="30"/>
        <end position="152"/>
    </location>
</feature>